<reference evidence="2 3" key="1">
    <citation type="journal article" date="2015" name="Genome Announc.">
        <title>Expanding the biotechnology potential of lactobacilli through comparative genomics of 213 strains and associated genera.</title>
        <authorList>
            <person name="Sun Z."/>
            <person name="Harris H.M."/>
            <person name="McCann A."/>
            <person name="Guo C."/>
            <person name="Argimon S."/>
            <person name="Zhang W."/>
            <person name="Yang X."/>
            <person name="Jeffery I.B."/>
            <person name="Cooney J.C."/>
            <person name="Kagawa T.F."/>
            <person name="Liu W."/>
            <person name="Song Y."/>
            <person name="Salvetti E."/>
            <person name="Wrobel A."/>
            <person name="Rasinkangas P."/>
            <person name="Parkhill J."/>
            <person name="Rea M.C."/>
            <person name="O'Sullivan O."/>
            <person name="Ritari J."/>
            <person name="Douillard F.P."/>
            <person name="Paul Ross R."/>
            <person name="Yang R."/>
            <person name="Briner A.E."/>
            <person name="Felis G.E."/>
            <person name="de Vos W.M."/>
            <person name="Barrangou R."/>
            <person name="Klaenhammer T.R."/>
            <person name="Caufield P.W."/>
            <person name="Cui Y."/>
            <person name="Zhang H."/>
            <person name="O'Toole P.W."/>
        </authorList>
    </citation>
    <scope>NUCLEOTIDE SEQUENCE [LARGE SCALE GENOMIC DNA]</scope>
    <source>
        <strain evidence="2 3">DSM 20515</strain>
    </source>
</reference>
<protein>
    <recommendedName>
        <fullName evidence="4">Extracellular protein</fullName>
    </recommendedName>
</protein>
<proteinExistence type="predicted"/>
<evidence type="ECO:0000313" key="2">
    <source>
        <dbReference type="EMBL" id="KRM75810.1"/>
    </source>
</evidence>
<evidence type="ECO:0000256" key="1">
    <source>
        <dbReference type="SAM" id="SignalP"/>
    </source>
</evidence>
<dbReference type="AlphaFoldDB" id="A0A0R2BB75"/>
<dbReference type="Proteomes" id="UP000051845">
    <property type="component" value="Unassembled WGS sequence"/>
</dbReference>
<organism evidence="2 3">
    <name type="scientific">Secundilactobacillus collinoides DSM 20515 = JCM 1123</name>
    <dbReference type="NCBI Taxonomy" id="1423733"/>
    <lineage>
        <taxon>Bacteria</taxon>
        <taxon>Bacillati</taxon>
        <taxon>Bacillota</taxon>
        <taxon>Bacilli</taxon>
        <taxon>Lactobacillales</taxon>
        <taxon>Lactobacillaceae</taxon>
        <taxon>Secundilactobacillus</taxon>
    </lineage>
</organism>
<name>A0A0R2BB75_SECCO</name>
<evidence type="ECO:0000313" key="3">
    <source>
        <dbReference type="Proteomes" id="UP000051845"/>
    </source>
</evidence>
<dbReference type="PATRIC" id="fig|1423733.4.peg.2059"/>
<gene>
    <name evidence="2" type="ORF">FC82_GL001958</name>
</gene>
<feature type="chain" id="PRO_5006415279" description="Extracellular protein" evidence="1">
    <location>
        <begin position="31"/>
        <end position="151"/>
    </location>
</feature>
<accession>A0A0R2BB75</accession>
<sequence>MQVKHHWYLMAATVVLAFTGVFSIATTTQAATWHAGTPTALRGVWRTKTAHSMRYYIHVGKSTYNDEQVYDTKTHSYITDPFRLTQVVYHHKSGSHYYYIKGAHNTEPGTKKVYYVVHKVGNKLKEREYGQSVKGHYTKISVKYGPWHYKA</sequence>
<evidence type="ECO:0008006" key="4">
    <source>
        <dbReference type="Google" id="ProtNLM"/>
    </source>
</evidence>
<feature type="signal peptide" evidence="1">
    <location>
        <begin position="1"/>
        <end position="30"/>
    </location>
</feature>
<dbReference type="EMBL" id="AYYR01000043">
    <property type="protein sequence ID" value="KRM75810.1"/>
    <property type="molecule type" value="Genomic_DNA"/>
</dbReference>
<comment type="caution">
    <text evidence="2">The sequence shown here is derived from an EMBL/GenBank/DDBJ whole genome shotgun (WGS) entry which is preliminary data.</text>
</comment>
<dbReference type="RefSeq" id="WP_056996642.1">
    <property type="nucleotide sequence ID" value="NZ_AYYR01000043.1"/>
</dbReference>
<keyword evidence="1" id="KW-0732">Signal</keyword>